<dbReference type="InterPro" id="IPR036957">
    <property type="entry name" value="Znf_PARP_sf"/>
</dbReference>
<evidence type="ECO:0000256" key="5">
    <source>
        <dbReference type="ARBA" id="ARBA00023242"/>
    </source>
</evidence>
<evidence type="ECO:0000256" key="2">
    <source>
        <dbReference type="ARBA" id="ARBA00022723"/>
    </source>
</evidence>
<evidence type="ECO:0000259" key="6">
    <source>
        <dbReference type="PROSITE" id="PS50064"/>
    </source>
</evidence>
<proteinExistence type="predicted"/>
<comment type="caution">
    <text evidence="7">The sequence shown here is derived from an EMBL/GenBank/DDBJ whole genome shotgun (WGS) entry which is preliminary data.</text>
</comment>
<comment type="subcellular location">
    <subcellularLocation>
        <location evidence="1">Nucleus</location>
    </subcellularLocation>
</comment>
<organism evidence="7 8">
    <name type="scientific">Pelagomonas calceolata</name>
    <dbReference type="NCBI Taxonomy" id="35677"/>
    <lineage>
        <taxon>Eukaryota</taxon>
        <taxon>Sar</taxon>
        <taxon>Stramenopiles</taxon>
        <taxon>Ochrophyta</taxon>
        <taxon>Pelagophyceae</taxon>
        <taxon>Pelagomonadales</taxon>
        <taxon>Pelagomonadaceae</taxon>
        <taxon>Pelagomonas</taxon>
    </lineage>
</organism>
<name>A0A8J2SL31_9STRA</name>
<dbReference type="EMBL" id="CAKKNE010000004">
    <property type="protein sequence ID" value="CAH0374983.1"/>
    <property type="molecule type" value="Genomic_DNA"/>
</dbReference>
<keyword evidence="3" id="KW-0863">Zinc-finger</keyword>
<dbReference type="Proteomes" id="UP000789595">
    <property type="component" value="Unassembled WGS sequence"/>
</dbReference>
<keyword evidence="5" id="KW-0539">Nucleus</keyword>
<evidence type="ECO:0000256" key="4">
    <source>
        <dbReference type="ARBA" id="ARBA00022833"/>
    </source>
</evidence>
<dbReference type="GO" id="GO:0003677">
    <property type="term" value="F:DNA binding"/>
    <property type="evidence" value="ECO:0007669"/>
    <property type="project" value="InterPro"/>
</dbReference>
<evidence type="ECO:0000313" key="8">
    <source>
        <dbReference type="Proteomes" id="UP000789595"/>
    </source>
</evidence>
<sequence>MEHKIVISGEGSAHPKLGVKKKNSVEENLKILNDMIESGKLSLDHAIAKTRPGGTLRGIFKCSEDDEMLSHVEALYDFVVAYKKRLVPDYDPSAPVKKVQKDVDPEKLARRPHDFTFAPKVEQAKSSRATCKMTGEKIDAGELRVGLPVFCRGQQVTAWQKAAHFSKALRFETAPDNRSKCKASKEKITKGEIRLCARVGTFAQLEANDEINKMFYNPMAIRPFWKAFHEATGVHPSSIEGAELLDEAYHKALLDANEDERYEEADC</sequence>
<reference evidence="7" key="1">
    <citation type="submission" date="2021-11" db="EMBL/GenBank/DDBJ databases">
        <authorList>
            <consortium name="Genoscope - CEA"/>
            <person name="William W."/>
        </authorList>
    </citation>
    <scope>NUCLEOTIDE SEQUENCE</scope>
</reference>
<dbReference type="SUPFAM" id="SSF57716">
    <property type="entry name" value="Glucocorticoid receptor-like (DNA-binding domain)"/>
    <property type="match status" value="1"/>
</dbReference>
<evidence type="ECO:0000256" key="3">
    <source>
        <dbReference type="ARBA" id="ARBA00022771"/>
    </source>
</evidence>
<dbReference type="PROSITE" id="PS50064">
    <property type="entry name" value="ZF_PARP_2"/>
    <property type="match status" value="2"/>
</dbReference>
<keyword evidence="8" id="KW-1185">Reference proteome</keyword>
<evidence type="ECO:0000256" key="1">
    <source>
        <dbReference type="ARBA" id="ARBA00004123"/>
    </source>
</evidence>
<feature type="domain" description="PARP-type" evidence="6">
    <location>
        <begin position="119"/>
        <end position="149"/>
    </location>
</feature>
<dbReference type="InterPro" id="IPR001510">
    <property type="entry name" value="Znf_PARP"/>
</dbReference>
<gene>
    <name evidence="7" type="ORF">PECAL_4P22970</name>
</gene>
<dbReference type="GO" id="GO:0005634">
    <property type="term" value="C:nucleus"/>
    <property type="evidence" value="ECO:0007669"/>
    <property type="project" value="UniProtKB-SubCell"/>
</dbReference>
<evidence type="ECO:0000313" key="7">
    <source>
        <dbReference type="EMBL" id="CAH0374983.1"/>
    </source>
</evidence>
<accession>A0A8J2SL31</accession>
<dbReference type="GO" id="GO:0008270">
    <property type="term" value="F:zinc ion binding"/>
    <property type="evidence" value="ECO:0007669"/>
    <property type="project" value="UniProtKB-KW"/>
</dbReference>
<dbReference type="OrthoDB" id="2017365at2759"/>
<feature type="domain" description="PARP-type" evidence="6">
    <location>
        <begin position="169"/>
        <end position="199"/>
    </location>
</feature>
<keyword evidence="2" id="KW-0479">Metal-binding</keyword>
<dbReference type="AlphaFoldDB" id="A0A8J2SL31"/>
<dbReference type="Gene3D" id="3.30.1740.10">
    <property type="entry name" value="Zinc finger, PARP-type"/>
    <property type="match status" value="2"/>
</dbReference>
<keyword evidence="4" id="KW-0862">Zinc</keyword>
<protein>
    <recommendedName>
        <fullName evidence="6">PARP-type domain-containing protein</fullName>
    </recommendedName>
</protein>